<dbReference type="EMBL" id="JACMSC010000010">
    <property type="protein sequence ID" value="KAG6504092.1"/>
    <property type="molecule type" value="Genomic_DNA"/>
</dbReference>
<dbReference type="SUPFAM" id="SSF51735">
    <property type="entry name" value="NAD(P)-binding Rossmann-fold domains"/>
    <property type="match status" value="1"/>
</dbReference>
<accession>A0A8J5GQF1</accession>
<gene>
    <name evidence="2" type="ORF">ZIOFF_036421</name>
</gene>
<evidence type="ECO:0000259" key="1">
    <source>
        <dbReference type="PROSITE" id="PS50076"/>
    </source>
</evidence>
<dbReference type="InterPro" id="IPR001623">
    <property type="entry name" value="DnaJ_domain"/>
</dbReference>
<keyword evidence="3" id="KW-1185">Reference proteome</keyword>
<dbReference type="InterPro" id="IPR016040">
    <property type="entry name" value="NAD(P)-bd_dom"/>
</dbReference>
<dbReference type="Pfam" id="PF13460">
    <property type="entry name" value="NAD_binding_10"/>
    <property type="match status" value="1"/>
</dbReference>
<organism evidence="2 3">
    <name type="scientific">Zingiber officinale</name>
    <name type="common">Ginger</name>
    <name type="synonym">Amomum zingiber</name>
    <dbReference type="NCBI Taxonomy" id="94328"/>
    <lineage>
        <taxon>Eukaryota</taxon>
        <taxon>Viridiplantae</taxon>
        <taxon>Streptophyta</taxon>
        <taxon>Embryophyta</taxon>
        <taxon>Tracheophyta</taxon>
        <taxon>Spermatophyta</taxon>
        <taxon>Magnoliopsida</taxon>
        <taxon>Liliopsida</taxon>
        <taxon>Zingiberales</taxon>
        <taxon>Zingiberaceae</taxon>
        <taxon>Zingiber</taxon>
    </lineage>
</organism>
<protein>
    <recommendedName>
        <fullName evidence="1">J domain-containing protein</fullName>
    </recommendedName>
</protein>
<dbReference type="InterPro" id="IPR018253">
    <property type="entry name" value="DnaJ_domain_CS"/>
</dbReference>
<dbReference type="AlphaFoldDB" id="A0A8J5GQF1"/>
<dbReference type="InterPro" id="IPR036869">
    <property type="entry name" value="J_dom_sf"/>
</dbReference>
<dbReference type="Proteomes" id="UP000734854">
    <property type="component" value="Unassembled WGS sequence"/>
</dbReference>
<dbReference type="PANTHER" id="PTHR45504">
    <property type="entry name" value="CHAPERONE DNAJ-DOMAIN SUPERFAMILY PROTEIN"/>
    <property type="match status" value="1"/>
</dbReference>
<dbReference type="PROSITE" id="PS50076">
    <property type="entry name" value="DNAJ_2"/>
    <property type="match status" value="1"/>
</dbReference>
<dbReference type="PANTHER" id="PTHR45504:SF2">
    <property type="entry name" value="OS02G0693200 PROTEIN"/>
    <property type="match status" value="1"/>
</dbReference>
<dbReference type="InterPro" id="IPR036291">
    <property type="entry name" value="NAD(P)-bd_dom_sf"/>
</dbReference>
<proteinExistence type="predicted"/>
<name>A0A8J5GQF1_ZINOF</name>
<dbReference type="Pfam" id="PF00226">
    <property type="entry name" value="DnaJ"/>
    <property type="match status" value="1"/>
</dbReference>
<evidence type="ECO:0000313" key="3">
    <source>
        <dbReference type="Proteomes" id="UP000734854"/>
    </source>
</evidence>
<dbReference type="GO" id="GO:0005634">
    <property type="term" value="C:nucleus"/>
    <property type="evidence" value="ECO:0007669"/>
    <property type="project" value="TreeGrafter"/>
</dbReference>
<dbReference type="PRINTS" id="PR00625">
    <property type="entry name" value="JDOMAIN"/>
</dbReference>
<dbReference type="FunFam" id="1.10.287.110:FF:000052">
    <property type="entry name" value="Chaperone protein DNAj, putative"/>
    <property type="match status" value="1"/>
</dbReference>
<dbReference type="SMART" id="SM00271">
    <property type="entry name" value="DnaJ"/>
    <property type="match status" value="1"/>
</dbReference>
<dbReference type="Gene3D" id="1.10.287.110">
    <property type="entry name" value="DnaJ domain"/>
    <property type="match status" value="1"/>
</dbReference>
<dbReference type="SUPFAM" id="SSF46565">
    <property type="entry name" value="Chaperone J-domain"/>
    <property type="match status" value="1"/>
</dbReference>
<dbReference type="CDD" id="cd06257">
    <property type="entry name" value="DnaJ"/>
    <property type="match status" value="1"/>
</dbReference>
<comment type="caution">
    <text evidence="2">The sequence shown here is derived from an EMBL/GenBank/DDBJ whole genome shotgun (WGS) entry which is preliminary data.</text>
</comment>
<dbReference type="PROSITE" id="PS00636">
    <property type="entry name" value="DNAJ_1"/>
    <property type="match status" value="1"/>
</dbReference>
<evidence type="ECO:0000313" key="2">
    <source>
        <dbReference type="EMBL" id="KAG6504092.1"/>
    </source>
</evidence>
<dbReference type="Gene3D" id="3.40.50.720">
    <property type="entry name" value="NAD(P)-binding Rossmann-like Domain"/>
    <property type="match status" value="1"/>
</dbReference>
<dbReference type="GO" id="GO:0005783">
    <property type="term" value="C:endoplasmic reticulum"/>
    <property type="evidence" value="ECO:0007669"/>
    <property type="project" value="UniProtKB-ARBA"/>
</dbReference>
<reference evidence="2 3" key="1">
    <citation type="submission" date="2020-08" db="EMBL/GenBank/DDBJ databases">
        <title>Plant Genome Project.</title>
        <authorList>
            <person name="Zhang R.-G."/>
        </authorList>
    </citation>
    <scope>NUCLEOTIDE SEQUENCE [LARGE SCALE GENOMIC DNA]</scope>
    <source>
        <tissue evidence="2">Rhizome</tissue>
    </source>
</reference>
<sequence length="486" mass="54321">MAPAFVERDRNCVCVMDASSRLGYSLVKRLLQRGYSVHAASYNHGACGGSLRKLAAGDGLRLKVLAADPFDYQSIVDAVRGCSGLFYTFDPPQGQTYDEFTVEVEVRAAHNALEACAQAETVERVVFTSSVTAVSKYRGRAGFIIERALQLWHALAKTLAERTAWALAMDRGVDMVAVNAGHPTDPELAVADLQYLDGARQMYDDGVLVTVDADYLVDAHVAAYESPAAYGRYLCFSNAVCRVHDAVKLAQALSPKSPSPPPSSDGLRAIRTRIQNKKLSKLMVEFDATRTESFGEEPCHRPYPNRGAAFPAFDFDRFPRRLAARIRGWSVFSVVIRSESTSSFLTRSWRPPPDEGCERPLPASRWMESGAESIKDYYKVLEVDYDANEEVIRFNYRRLALRWHPDKHKGNSDATAKFQEINEAYQVLGDADKRHEYDISGSYEIDKYTLQEYLTRFKGMILTCNGLGIGRPSWSQKLTETEALDQ</sequence>
<feature type="domain" description="J" evidence="1">
    <location>
        <begin position="376"/>
        <end position="441"/>
    </location>
</feature>